<keyword evidence="3" id="KW-0378">Hydrolase</keyword>
<dbReference type="SMART" id="SM00460">
    <property type="entry name" value="TGc"/>
    <property type="match status" value="1"/>
</dbReference>
<evidence type="ECO:0000256" key="1">
    <source>
        <dbReference type="SAM" id="MobiDB-lite"/>
    </source>
</evidence>
<dbReference type="EMBL" id="LR586016">
    <property type="protein sequence ID" value="VIP05127.1"/>
    <property type="molecule type" value="Genomic_DNA"/>
</dbReference>
<dbReference type="AlphaFoldDB" id="A0A6C2YUU2"/>
<evidence type="ECO:0000259" key="2">
    <source>
        <dbReference type="SMART" id="SM00460"/>
    </source>
</evidence>
<gene>
    <name evidence="3" type="ORF">GMBLW1_40660</name>
</gene>
<sequence length="325" mass="35892">MRMLRIDHETKLLYTQPIIESVVEVRMAPLSTEDQTVLGYKLRTSPTINPTTYRDGFGNRVELVTLMAAHAELAIRAASCVRVHRRSATERLAGVAWPAEPTASIDAMEYLRASPLVDFTSEIQAFSDSLPKPEGSFLQVVESLMHACRAALKYEKKVTEAHTPVSEALKLGCGVCQDFAHLFLATARLAGLPARYVSGYVHQPGELATHAWTQVWAGNSVGWVDIDPTQGKWVEQDHIVTAVGRDFSDVPPNRGVWKGNAQETINVTVNVQIVDRVPSDLSDHAQGPGWTSSGPGVPDRLGRATASNQQRKRQMFRQQQSQQQQ</sequence>
<dbReference type="KEGG" id="tim:GMBLW1_40660"/>
<dbReference type="InterPro" id="IPR013589">
    <property type="entry name" value="Bac_transglu_N"/>
</dbReference>
<dbReference type="Gene3D" id="3.10.620.30">
    <property type="match status" value="1"/>
</dbReference>
<feature type="domain" description="Transglutaminase-like" evidence="2">
    <location>
        <begin position="168"/>
        <end position="230"/>
    </location>
</feature>
<organism evidence="3">
    <name type="scientific">Tuwongella immobilis</name>
    <dbReference type="NCBI Taxonomy" id="692036"/>
    <lineage>
        <taxon>Bacteria</taxon>
        <taxon>Pseudomonadati</taxon>
        <taxon>Planctomycetota</taxon>
        <taxon>Planctomycetia</taxon>
        <taxon>Gemmatales</taxon>
        <taxon>Gemmataceae</taxon>
        <taxon>Tuwongella</taxon>
    </lineage>
</organism>
<dbReference type="Pfam" id="PF01841">
    <property type="entry name" value="Transglut_core"/>
    <property type="match status" value="1"/>
</dbReference>
<dbReference type="EMBL" id="LR593887">
    <property type="protein sequence ID" value="VTS07610.1"/>
    <property type="molecule type" value="Genomic_DNA"/>
</dbReference>
<dbReference type="Proteomes" id="UP000464378">
    <property type="component" value="Chromosome"/>
</dbReference>
<keyword evidence="4" id="KW-1185">Reference proteome</keyword>
<dbReference type="InterPro" id="IPR038765">
    <property type="entry name" value="Papain-like_cys_pep_sf"/>
</dbReference>
<dbReference type="GO" id="GO:0006508">
    <property type="term" value="P:proteolysis"/>
    <property type="evidence" value="ECO:0007669"/>
    <property type="project" value="UniProtKB-KW"/>
</dbReference>
<feature type="region of interest" description="Disordered" evidence="1">
    <location>
        <begin position="279"/>
        <end position="325"/>
    </location>
</feature>
<evidence type="ECO:0000313" key="4">
    <source>
        <dbReference type="Proteomes" id="UP000464378"/>
    </source>
</evidence>
<dbReference type="PANTHER" id="PTHR33490:SF7">
    <property type="entry name" value="BLR2979 PROTEIN"/>
    <property type="match status" value="1"/>
</dbReference>
<dbReference type="InterPro" id="IPR002931">
    <property type="entry name" value="Transglutaminase-like"/>
</dbReference>
<dbReference type="RefSeq" id="WP_162660142.1">
    <property type="nucleotide sequence ID" value="NZ_LR593887.1"/>
</dbReference>
<dbReference type="SUPFAM" id="SSF54001">
    <property type="entry name" value="Cysteine proteinases"/>
    <property type="match status" value="1"/>
</dbReference>
<feature type="compositionally biased region" description="Low complexity" evidence="1">
    <location>
        <begin position="316"/>
        <end position="325"/>
    </location>
</feature>
<name>A0A6C2YUU2_9BACT</name>
<keyword evidence="3" id="KW-0645">Protease</keyword>
<dbReference type="GO" id="GO:0008233">
    <property type="term" value="F:peptidase activity"/>
    <property type="evidence" value="ECO:0007669"/>
    <property type="project" value="UniProtKB-KW"/>
</dbReference>
<protein>
    <recommendedName>
        <fullName evidence="2">Transglutaminase-like domain-containing protein</fullName>
    </recommendedName>
</protein>
<dbReference type="InParanoid" id="A0A6C2YUU2"/>
<dbReference type="PANTHER" id="PTHR33490">
    <property type="entry name" value="BLR5614 PROTEIN-RELATED"/>
    <property type="match status" value="1"/>
</dbReference>
<reference evidence="3" key="1">
    <citation type="submission" date="2019-04" db="EMBL/GenBank/DDBJ databases">
        <authorList>
            <consortium name="Science for Life Laboratories"/>
        </authorList>
    </citation>
    <scope>NUCLEOTIDE SEQUENCE</scope>
    <source>
        <strain evidence="3">MBLW1</strain>
    </source>
</reference>
<proteinExistence type="predicted"/>
<dbReference type="Pfam" id="PF08379">
    <property type="entry name" value="Bact_transglu_N"/>
    <property type="match status" value="1"/>
</dbReference>
<accession>A0A6C2YUU2</accession>
<evidence type="ECO:0000313" key="3">
    <source>
        <dbReference type="EMBL" id="VIP05127.1"/>
    </source>
</evidence>